<proteinExistence type="predicted"/>
<sequence>MQAGVLVAAGFFSKHTKSKKKSPAWDVGSEEKEPGASSRRVGFPAGLVTWIATAAAAVRGLKAQGRALSWPRCPGSFDNSQHGGRDDAWGGRGVGGWATAARRWVPGMAGLAVCWAGGRSPWAGQLPAAGQQGWLAPGRGGRLDEW</sequence>
<dbReference type="Proteomes" id="UP000799766">
    <property type="component" value="Unassembled WGS sequence"/>
</dbReference>
<dbReference type="EMBL" id="MU001672">
    <property type="protein sequence ID" value="KAF2460929.1"/>
    <property type="molecule type" value="Genomic_DNA"/>
</dbReference>
<evidence type="ECO:0000256" key="1">
    <source>
        <dbReference type="SAM" id="MobiDB-lite"/>
    </source>
</evidence>
<evidence type="ECO:0000313" key="2">
    <source>
        <dbReference type="EMBL" id="KAF2460929.1"/>
    </source>
</evidence>
<accession>A0A6A6PAN6</accession>
<organism evidence="2 3">
    <name type="scientific">Lineolata rhizophorae</name>
    <dbReference type="NCBI Taxonomy" id="578093"/>
    <lineage>
        <taxon>Eukaryota</taxon>
        <taxon>Fungi</taxon>
        <taxon>Dikarya</taxon>
        <taxon>Ascomycota</taxon>
        <taxon>Pezizomycotina</taxon>
        <taxon>Dothideomycetes</taxon>
        <taxon>Dothideomycetes incertae sedis</taxon>
        <taxon>Lineolatales</taxon>
        <taxon>Lineolataceae</taxon>
        <taxon>Lineolata</taxon>
    </lineage>
</organism>
<evidence type="ECO:0000313" key="3">
    <source>
        <dbReference type="Proteomes" id="UP000799766"/>
    </source>
</evidence>
<dbReference type="AlphaFoldDB" id="A0A6A6PAN6"/>
<name>A0A6A6PAN6_9PEZI</name>
<feature type="region of interest" description="Disordered" evidence="1">
    <location>
        <begin position="15"/>
        <end position="39"/>
    </location>
</feature>
<keyword evidence="3" id="KW-1185">Reference proteome</keyword>
<reference evidence="2" key="1">
    <citation type="journal article" date="2020" name="Stud. Mycol.">
        <title>101 Dothideomycetes genomes: a test case for predicting lifestyles and emergence of pathogens.</title>
        <authorList>
            <person name="Haridas S."/>
            <person name="Albert R."/>
            <person name="Binder M."/>
            <person name="Bloem J."/>
            <person name="Labutti K."/>
            <person name="Salamov A."/>
            <person name="Andreopoulos B."/>
            <person name="Baker S."/>
            <person name="Barry K."/>
            <person name="Bills G."/>
            <person name="Bluhm B."/>
            <person name="Cannon C."/>
            <person name="Castanera R."/>
            <person name="Culley D."/>
            <person name="Daum C."/>
            <person name="Ezra D."/>
            <person name="Gonzalez J."/>
            <person name="Henrissat B."/>
            <person name="Kuo A."/>
            <person name="Liang C."/>
            <person name="Lipzen A."/>
            <person name="Lutzoni F."/>
            <person name="Magnuson J."/>
            <person name="Mondo S."/>
            <person name="Nolan M."/>
            <person name="Ohm R."/>
            <person name="Pangilinan J."/>
            <person name="Park H.-J."/>
            <person name="Ramirez L."/>
            <person name="Alfaro M."/>
            <person name="Sun H."/>
            <person name="Tritt A."/>
            <person name="Yoshinaga Y."/>
            <person name="Zwiers L.-H."/>
            <person name="Turgeon B."/>
            <person name="Goodwin S."/>
            <person name="Spatafora J."/>
            <person name="Crous P."/>
            <person name="Grigoriev I."/>
        </authorList>
    </citation>
    <scope>NUCLEOTIDE SEQUENCE</scope>
    <source>
        <strain evidence="2">ATCC 16933</strain>
    </source>
</reference>
<protein>
    <submittedName>
        <fullName evidence="2">Uncharacterized protein</fullName>
    </submittedName>
</protein>
<gene>
    <name evidence="2" type="ORF">BDY21DRAFT_135544</name>
</gene>